<gene>
    <name evidence="2" type="ordered locus">ambt_05275</name>
</gene>
<sequence>MAPLIVSNLMILGLVAFFAGYFHFASKQVKNSGEN</sequence>
<dbReference type="Proteomes" id="UP000000683">
    <property type="component" value="Chromosome"/>
</dbReference>
<evidence type="ECO:0000313" key="3">
    <source>
        <dbReference type="Proteomes" id="UP000000683"/>
    </source>
</evidence>
<feature type="transmembrane region" description="Helical" evidence="1">
    <location>
        <begin position="6"/>
        <end position="24"/>
    </location>
</feature>
<reference evidence="2 3" key="1">
    <citation type="journal article" date="2011" name="J. Bacteriol.">
        <title>Complete genome sequence of the polycyclic aromatic hydrocarbon-degrading bacterium Alteromonas sp. strain SN2.</title>
        <authorList>
            <person name="Jin H.M."/>
            <person name="Jeong H."/>
            <person name="Moon E.J."/>
            <person name="Math R.K."/>
            <person name="Lee K."/>
            <person name="Kim H.J."/>
            <person name="Jeon C.O."/>
            <person name="Oh T.K."/>
            <person name="Kim J.F."/>
        </authorList>
    </citation>
    <scope>NUCLEOTIDE SEQUENCE [LARGE SCALE GENOMIC DNA]</scope>
    <source>
        <strain evidence="3">JCM 17741 / KACC 18427 / KCTC 11700BP / SN2</strain>
    </source>
</reference>
<evidence type="ECO:0000256" key="1">
    <source>
        <dbReference type="SAM" id="Phobius"/>
    </source>
</evidence>
<keyword evidence="1" id="KW-0812">Transmembrane</keyword>
<keyword evidence="1" id="KW-0472">Membrane</keyword>
<name>F5Z421_ALTNA</name>
<evidence type="ECO:0000313" key="2">
    <source>
        <dbReference type="EMBL" id="AEF02603.1"/>
    </source>
</evidence>
<organism evidence="2 3">
    <name type="scientific">Alteromonas naphthalenivorans</name>
    <dbReference type="NCBI Taxonomy" id="715451"/>
    <lineage>
        <taxon>Bacteria</taxon>
        <taxon>Pseudomonadati</taxon>
        <taxon>Pseudomonadota</taxon>
        <taxon>Gammaproteobacteria</taxon>
        <taxon>Alteromonadales</taxon>
        <taxon>Alteromonadaceae</taxon>
        <taxon>Alteromonas/Salinimonas group</taxon>
        <taxon>Alteromonas</taxon>
    </lineage>
</organism>
<dbReference type="AlphaFoldDB" id="F5Z421"/>
<protein>
    <submittedName>
        <fullName evidence="2">Uncharacterized protein</fullName>
    </submittedName>
</protein>
<accession>F5Z421</accession>
<keyword evidence="1" id="KW-1133">Transmembrane helix</keyword>
<dbReference type="EMBL" id="CP002339">
    <property type="protein sequence ID" value="AEF02603.1"/>
    <property type="molecule type" value="Genomic_DNA"/>
</dbReference>
<proteinExistence type="predicted"/>
<dbReference type="HOGENOM" id="CLU_3362840_0_0_6"/>
<keyword evidence="3" id="KW-1185">Reference proteome</keyword>
<dbReference type="KEGG" id="alt:ambt_05275"/>